<dbReference type="HOGENOM" id="CLU_322630_0_0_1"/>
<keyword evidence="3" id="KW-0687">Ribonucleoprotein</keyword>
<dbReference type="SUPFAM" id="SSF52080">
    <property type="entry name" value="Ribosomal proteins L15p and L18e"/>
    <property type="match status" value="1"/>
</dbReference>
<evidence type="ECO:0000313" key="7">
    <source>
        <dbReference type="Proteomes" id="UP000012174"/>
    </source>
</evidence>
<dbReference type="KEGG" id="ela:UCREL1_7164"/>
<dbReference type="Gene3D" id="3.50.50.60">
    <property type="entry name" value="FAD/NAD(P)-binding domain"/>
    <property type="match status" value="1"/>
</dbReference>
<dbReference type="InterPro" id="IPR005749">
    <property type="entry name" value="Ribosomal_uL15_bac-type"/>
</dbReference>
<keyword evidence="7" id="KW-1185">Reference proteome</keyword>
<dbReference type="PANTHER" id="PTHR12934:SF11">
    <property type="entry name" value="LARGE RIBOSOMAL SUBUNIT PROTEIN UL15M"/>
    <property type="match status" value="1"/>
</dbReference>
<feature type="domain" description="Large ribosomal subunit protein uL15/eL18" evidence="5">
    <location>
        <begin position="712"/>
        <end position="788"/>
    </location>
</feature>
<dbReference type="InterPro" id="IPR021131">
    <property type="entry name" value="Ribosomal_uL15/eL18"/>
</dbReference>
<dbReference type="InterPro" id="IPR036188">
    <property type="entry name" value="FAD/NAD-bd_sf"/>
</dbReference>
<dbReference type="PANTHER" id="PTHR12934">
    <property type="entry name" value="50S RIBOSOMAL PROTEIN L15"/>
    <property type="match status" value="1"/>
</dbReference>
<dbReference type="InterPro" id="IPR030878">
    <property type="entry name" value="Ribosomal_uL15"/>
</dbReference>
<dbReference type="HAMAP" id="MF_01341">
    <property type="entry name" value="Ribosomal_uL15"/>
    <property type="match status" value="1"/>
</dbReference>
<proteinExistence type="inferred from homology"/>
<reference evidence="7" key="1">
    <citation type="journal article" date="2013" name="Genome Announc.">
        <title>Draft genome sequence of the grapevine dieback fungus Eutypa lata UCR-EL1.</title>
        <authorList>
            <person name="Blanco-Ulate B."/>
            <person name="Rolshausen P.E."/>
            <person name="Cantu D."/>
        </authorList>
    </citation>
    <scope>NUCLEOTIDE SEQUENCE [LARGE SCALE GENOMIC DNA]</scope>
    <source>
        <strain evidence="7">UCR-EL1</strain>
    </source>
</reference>
<evidence type="ECO:0000313" key="6">
    <source>
        <dbReference type="EMBL" id="EMR65853.1"/>
    </source>
</evidence>
<evidence type="ECO:0000256" key="1">
    <source>
        <dbReference type="ARBA" id="ARBA00007320"/>
    </source>
</evidence>
<keyword evidence="2 6" id="KW-0689">Ribosomal protein</keyword>
<dbReference type="GO" id="GO:0003735">
    <property type="term" value="F:structural constituent of ribosome"/>
    <property type="evidence" value="ECO:0007669"/>
    <property type="project" value="InterPro"/>
</dbReference>
<feature type="compositionally biased region" description="Basic residues" evidence="4">
    <location>
        <begin position="668"/>
        <end position="682"/>
    </location>
</feature>
<evidence type="ECO:0000256" key="4">
    <source>
        <dbReference type="SAM" id="MobiDB-lite"/>
    </source>
</evidence>
<dbReference type="Pfam" id="PF00828">
    <property type="entry name" value="Ribosomal_L27A"/>
    <property type="match status" value="1"/>
</dbReference>
<dbReference type="SUPFAM" id="SSF51905">
    <property type="entry name" value="FAD/NAD(P)-binding domain"/>
    <property type="match status" value="1"/>
</dbReference>
<protein>
    <submittedName>
        <fullName evidence="6">Putative 50s ribosomal protein l15 protein</fullName>
    </submittedName>
</protein>
<comment type="similarity">
    <text evidence="1">Belongs to the universal ribosomal protein uL15 family.</text>
</comment>
<name>M7SN36_EUTLA</name>
<dbReference type="EMBL" id="KB706775">
    <property type="protein sequence ID" value="EMR65853.1"/>
    <property type="molecule type" value="Genomic_DNA"/>
</dbReference>
<dbReference type="STRING" id="1287681.M7SN36"/>
<evidence type="ECO:0000259" key="5">
    <source>
        <dbReference type="Pfam" id="PF00828"/>
    </source>
</evidence>
<dbReference type="InterPro" id="IPR036227">
    <property type="entry name" value="Ribosomal_uL15/eL18_sf"/>
</dbReference>
<accession>M7SN36</accession>
<dbReference type="AlphaFoldDB" id="M7SN36"/>
<evidence type="ECO:0000256" key="3">
    <source>
        <dbReference type="ARBA" id="ARBA00023274"/>
    </source>
</evidence>
<sequence>MAGISSWGQAVASWPWSFLFTSPTEAKSKEERVISVEAAHLNSRNVNGAELPLTSDVVVVGGGIHSLIYAIHTRLKSLRDLESESDGGSTGIPISITVLEKSSSPGYKIGESTLTTFGVWLKSIGISTALLWRLFGPKDGLCFYYLPYEGDDNGYTDFCANGPAGEFVATLQIERKISELLLTLYAQRVGVNVFHDHAVNVGSTTLPTDGKGQGSRLPGKVEVSNQGGMGMGSAKSIDTKLVVDATGRFRRFASKAAKATRFSHFNTDSFWAYFEMNGDEADIPFRHYESCHTNHICLAEGHLLDLDAAGTPADEYPSSHELARKFNCKFRWVTSIGYALRSDVVYPTAALSSYGGCEAERKFNWITERYPRMTALVDRHRLIPNLYGPGTTWFIRKKLTYASPVVAGPGWAAIGDAAGFTNPLYSPGINCNMGTSVFLAEQTAAYLSAETASARNAVLWKYNDYCVARVPHLHRMNVFNYLMMRSPRTGPLGPLWQYLCGTGNAEWQHIKEYASFERVAELVMTWEWGADRPEYVEFADKAIRMLAGPPQEPVAEEDVDKVLALSEESMKRVLQAKKYRNRWAGLLSRVKDVVPNAMPPRIPAQLAAQCCRAAAVAPSQPNSLVSLFAAFSIQTRNASILANLSDNAGAHQKRIRVGRGPSSGKGKTSGRGHKGQKQHGKVRPWFQGGQTPLIFQKGRLGFENLRAPVMSEVNLNKLQEWIDTGRIDPTKQITPKELHQSNLVGTIRDGIKLLGRGADALKQPIDIVVSRASASAIDAVEQAGGKIVTRYYTKQAIARLVAGKSVNTGLPLPTGAEHVEPVLAELRQRGFFYRLPDPTGRWDMEYYRDPAHRGYLSHTLKPGESPSLFFKVPPAQFAKRAKKKKDLKEETKLWEKL</sequence>
<dbReference type="eggNOG" id="KOG0846">
    <property type="taxonomic scope" value="Eukaryota"/>
</dbReference>
<evidence type="ECO:0000256" key="2">
    <source>
        <dbReference type="ARBA" id="ARBA00022980"/>
    </source>
</evidence>
<dbReference type="Gene3D" id="3.100.10.10">
    <property type="match status" value="1"/>
</dbReference>
<dbReference type="Proteomes" id="UP000012174">
    <property type="component" value="Unassembled WGS sequence"/>
</dbReference>
<dbReference type="GO" id="GO:0005762">
    <property type="term" value="C:mitochondrial large ribosomal subunit"/>
    <property type="evidence" value="ECO:0007669"/>
    <property type="project" value="TreeGrafter"/>
</dbReference>
<dbReference type="GO" id="GO:0006412">
    <property type="term" value="P:translation"/>
    <property type="evidence" value="ECO:0007669"/>
    <property type="project" value="InterPro"/>
</dbReference>
<dbReference type="NCBIfam" id="TIGR01071">
    <property type="entry name" value="rplO_bact"/>
    <property type="match status" value="1"/>
</dbReference>
<gene>
    <name evidence="6" type="ORF">UCREL1_7164</name>
</gene>
<dbReference type="OrthoDB" id="5278911at2759"/>
<feature type="region of interest" description="Disordered" evidence="4">
    <location>
        <begin position="650"/>
        <end position="683"/>
    </location>
</feature>
<organism evidence="6 7">
    <name type="scientific">Eutypa lata (strain UCR-EL1)</name>
    <name type="common">Grapevine dieback disease fungus</name>
    <name type="synonym">Eutypa armeniacae</name>
    <dbReference type="NCBI Taxonomy" id="1287681"/>
    <lineage>
        <taxon>Eukaryota</taxon>
        <taxon>Fungi</taxon>
        <taxon>Dikarya</taxon>
        <taxon>Ascomycota</taxon>
        <taxon>Pezizomycotina</taxon>
        <taxon>Sordariomycetes</taxon>
        <taxon>Xylariomycetidae</taxon>
        <taxon>Xylariales</taxon>
        <taxon>Diatrypaceae</taxon>
        <taxon>Eutypa</taxon>
    </lineage>
</organism>